<sequence>MDSKSCRTPTGSLIDYPLGCDGALRTYTVGWVTWALVSKPPQSRTNNTPSSRNATPSSRLVHGNAAAATTPAAAVQNRALWATAPNVVSTMVTTVAGTDGSNTAATSLNPTVAAGSGGSSGSHAKGSGSNWASGQANSGSTSSSSAVAVPQVADRAGSLGGAGFGGVVLAVSGLGCSHMRLWRSPNAGANASFPVASHSIAPLPFPLHENNRFKVTITNLEMRHRPELPVEIVGEICGNLDSAAFQNLRLICRELAAKTHEHFTHQHLSTVRVNLEEVKSMIENAASLI</sequence>
<feature type="region of interest" description="Disordered" evidence="1">
    <location>
        <begin position="39"/>
        <end position="65"/>
    </location>
</feature>
<name>N1PHN7_DOTSN</name>
<gene>
    <name evidence="2" type="ORF">DOTSEDRAFT_36053</name>
</gene>
<reference evidence="2 3" key="2">
    <citation type="journal article" date="2012" name="PLoS Pathog.">
        <title>Diverse lifestyles and strategies of plant pathogenesis encoded in the genomes of eighteen Dothideomycetes fungi.</title>
        <authorList>
            <person name="Ohm R.A."/>
            <person name="Feau N."/>
            <person name="Henrissat B."/>
            <person name="Schoch C.L."/>
            <person name="Horwitz B.A."/>
            <person name="Barry K.W."/>
            <person name="Condon B.J."/>
            <person name="Copeland A.C."/>
            <person name="Dhillon B."/>
            <person name="Glaser F."/>
            <person name="Hesse C.N."/>
            <person name="Kosti I."/>
            <person name="LaButti K."/>
            <person name="Lindquist E.A."/>
            <person name="Lucas S."/>
            <person name="Salamov A.A."/>
            <person name="Bradshaw R.E."/>
            <person name="Ciuffetti L."/>
            <person name="Hamelin R.C."/>
            <person name="Kema G.H.J."/>
            <person name="Lawrence C."/>
            <person name="Scott J.A."/>
            <person name="Spatafora J.W."/>
            <person name="Turgeon B.G."/>
            <person name="de Wit P.J.G.M."/>
            <person name="Zhong S."/>
            <person name="Goodwin S.B."/>
            <person name="Grigoriev I.V."/>
        </authorList>
    </citation>
    <scope>NUCLEOTIDE SEQUENCE [LARGE SCALE GENOMIC DNA]</scope>
    <source>
        <strain evidence="3">NZE10 / CBS 128990</strain>
    </source>
</reference>
<evidence type="ECO:0000313" key="3">
    <source>
        <dbReference type="Proteomes" id="UP000016933"/>
    </source>
</evidence>
<feature type="compositionally biased region" description="Polar residues" evidence="1">
    <location>
        <begin position="40"/>
        <end position="58"/>
    </location>
</feature>
<accession>N1PHN7</accession>
<dbReference type="AlphaFoldDB" id="N1PHN7"/>
<dbReference type="HOGENOM" id="CLU_963198_0_0_1"/>
<evidence type="ECO:0000256" key="1">
    <source>
        <dbReference type="SAM" id="MobiDB-lite"/>
    </source>
</evidence>
<proteinExistence type="predicted"/>
<keyword evidence="3" id="KW-1185">Reference proteome</keyword>
<organism evidence="2 3">
    <name type="scientific">Dothistroma septosporum (strain NZE10 / CBS 128990)</name>
    <name type="common">Red band needle blight fungus</name>
    <name type="synonym">Mycosphaerella pini</name>
    <dbReference type="NCBI Taxonomy" id="675120"/>
    <lineage>
        <taxon>Eukaryota</taxon>
        <taxon>Fungi</taxon>
        <taxon>Dikarya</taxon>
        <taxon>Ascomycota</taxon>
        <taxon>Pezizomycotina</taxon>
        <taxon>Dothideomycetes</taxon>
        <taxon>Dothideomycetidae</taxon>
        <taxon>Mycosphaerellales</taxon>
        <taxon>Mycosphaerellaceae</taxon>
        <taxon>Dothistroma</taxon>
    </lineage>
</organism>
<feature type="compositionally biased region" description="Low complexity" evidence="1">
    <location>
        <begin position="121"/>
        <end position="143"/>
    </location>
</feature>
<dbReference type="Proteomes" id="UP000016933">
    <property type="component" value="Unassembled WGS sequence"/>
</dbReference>
<reference evidence="3" key="1">
    <citation type="journal article" date="2012" name="PLoS Genet.">
        <title>The genomes of the fungal plant pathogens Cladosporium fulvum and Dothistroma septosporum reveal adaptation to different hosts and lifestyles but also signatures of common ancestry.</title>
        <authorList>
            <person name="de Wit P.J.G.M."/>
            <person name="van der Burgt A."/>
            <person name="Oekmen B."/>
            <person name="Stergiopoulos I."/>
            <person name="Abd-Elsalam K.A."/>
            <person name="Aerts A.L."/>
            <person name="Bahkali A.H."/>
            <person name="Beenen H.G."/>
            <person name="Chettri P."/>
            <person name="Cox M.P."/>
            <person name="Datema E."/>
            <person name="de Vries R.P."/>
            <person name="Dhillon B."/>
            <person name="Ganley A.R."/>
            <person name="Griffiths S.A."/>
            <person name="Guo Y."/>
            <person name="Hamelin R.C."/>
            <person name="Henrissat B."/>
            <person name="Kabir M.S."/>
            <person name="Jashni M.K."/>
            <person name="Kema G."/>
            <person name="Klaubauf S."/>
            <person name="Lapidus A."/>
            <person name="Levasseur A."/>
            <person name="Lindquist E."/>
            <person name="Mehrabi R."/>
            <person name="Ohm R.A."/>
            <person name="Owen T.J."/>
            <person name="Salamov A."/>
            <person name="Schwelm A."/>
            <person name="Schijlen E."/>
            <person name="Sun H."/>
            <person name="van den Burg H.A."/>
            <person name="van Ham R.C.H.J."/>
            <person name="Zhang S."/>
            <person name="Goodwin S.B."/>
            <person name="Grigoriev I.V."/>
            <person name="Collemare J."/>
            <person name="Bradshaw R.E."/>
        </authorList>
    </citation>
    <scope>NUCLEOTIDE SEQUENCE [LARGE SCALE GENOMIC DNA]</scope>
    <source>
        <strain evidence="3">NZE10 / CBS 128990</strain>
    </source>
</reference>
<feature type="region of interest" description="Disordered" evidence="1">
    <location>
        <begin position="100"/>
        <end position="143"/>
    </location>
</feature>
<feature type="compositionally biased region" description="Polar residues" evidence="1">
    <location>
        <begin position="100"/>
        <end position="110"/>
    </location>
</feature>
<dbReference type="EMBL" id="KB446541">
    <property type="protein sequence ID" value="EME42123.1"/>
    <property type="molecule type" value="Genomic_DNA"/>
</dbReference>
<evidence type="ECO:0000313" key="2">
    <source>
        <dbReference type="EMBL" id="EME42123.1"/>
    </source>
</evidence>
<evidence type="ECO:0008006" key="4">
    <source>
        <dbReference type="Google" id="ProtNLM"/>
    </source>
</evidence>
<protein>
    <recommendedName>
        <fullName evidence="4">F-box domain-containing protein</fullName>
    </recommendedName>
</protein>